<sequence length="501" mass="54047">MIRVLGGPKRLCDGMTRRDLLHVGSLGLLGLGLGLGGRGTPAVASGGSSPLPGFGRAKSCILLYLYGAPSQLETFDPKPDAPEGIRGELGTISSVVPGLNLGEGLPELSRVMDKVTVLRSVTHPYPIHGVAFATTGIPRIELPMELNPRDPRHWPYIGSVVEAVDRRSAPEGAVPAVPRNIGLPWAFSARRVGEVARAGPYGGFLGPSADPVWADFDGEGTVSTRKTLAEKVWEGPEPYRGIDPAGRFRLAEVTGRPPELTIDRLDRRRSLLEQIERARPALDEAIERTGLDEHRAIALGMVRSGSLARAFDLSEESPSTRDLYGMTLFGQASLTARRLVEAGGRFVSVFWDEYGLAGTGWDTHWDHYPRMKDELLPGLDRTLSGLLVDLDRRGLLDETLVAVLSEHGRTPRISHTRGGGRDHWSRCYSLLLAGGGIARGRVVGQSDRIASDPAEHPVSPKDVLATILHLLGIDPASEWTDLQGRPLPLVAEARVIAEALA</sequence>
<gene>
    <name evidence="1" type="ORF">TsocGM_17945</name>
</gene>
<dbReference type="PANTHER" id="PTHR43737:SF1">
    <property type="entry name" value="DUF1501 DOMAIN-CONTAINING PROTEIN"/>
    <property type="match status" value="1"/>
</dbReference>
<dbReference type="Proteomes" id="UP000280296">
    <property type="component" value="Unassembled WGS sequence"/>
</dbReference>
<proteinExistence type="predicted"/>
<dbReference type="Gene3D" id="3.40.720.10">
    <property type="entry name" value="Alkaline Phosphatase, subunit A"/>
    <property type="match status" value="1"/>
</dbReference>
<reference evidence="1 2" key="2">
    <citation type="submission" date="2019-01" db="EMBL/GenBank/DDBJ databases">
        <title>Tautonia sociabilis, a novel thermotolerant planctomycete of Isosphaeraceae family, isolated from a 4000 m deep subterranean habitat.</title>
        <authorList>
            <person name="Kovaleva O.L."/>
            <person name="Elcheninov A.G."/>
            <person name="Van Heerden E."/>
            <person name="Toshchakov S.V."/>
            <person name="Novikov A."/>
            <person name="Bonch-Osmolovskaya E.A."/>
            <person name="Kublanov I.V."/>
        </authorList>
    </citation>
    <scope>NUCLEOTIDE SEQUENCE [LARGE SCALE GENOMIC DNA]</scope>
    <source>
        <strain evidence="1 2">GM2012</strain>
    </source>
</reference>
<dbReference type="OrthoDB" id="127333at2"/>
<dbReference type="InterPro" id="IPR017850">
    <property type="entry name" value="Alkaline_phosphatase_core_sf"/>
</dbReference>
<protein>
    <submittedName>
        <fullName evidence="1">DUF1501 domain-containing protein</fullName>
    </submittedName>
</protein>
<reference evidence="1 2" key="1">
    <citation type="submission" date="2018-12" db="EMBL/GenBank/DDBJ databases">
        <authorList>
            <person name="Toschakov S.V."/>
        </authorList>
    </citation>
    <scope>NUCLEOTIDE SEQUENCE [LARGE SCALE GENOMIC DNA]</scope>
    <source>
        <strain evidence="1 2">GM2012</strain>
    </source>
</reference>
<organism evidence="1 2">
    <name type="scientific">Tautonia sociabilis</name>
    <dbReference type="NCBI Taxonomy" id="2080755"/>
    <lineage>
        <taxon>Bacteria</taxon>
        <taxon>Pseudomonadati</taxon>
        <taxon>Planctomycetota</taxon>
        <taxon>Planctomycetia</taxon>
        <taxon>Isosphaerales</taxon>
        <taxon>Isosphaeraceae</taxon>
        <taxon>Tautonia</taxon>
    </lineage>
</organism>
<keyword evidence="2" id="KW-1185">Reference proteome</keyword>
<name>A0A432MG69_9BACT</name>
<dbReference type="InterPro" id="IPR010869">
    <property type="entry name" value="DUF1501"/>
</dbReference>
<dbReference type="RefSeq" id="WP_126726842.1">
    <property type="nucleotide sequence ID" value="NZ_RYZH01000038.1"/>
</dbReference>
<dbReference type="AlphaFoldDB" id="A0A432MG69"/>
<dbReference type="Pfam" id="PF07394">
    <property type="entry name" value="DUF1501"/>
    <property type="match status" value="1"/>
</dbReference>
<evidence type="ECO:0000313" key="2">
    <source>
        <dbReference type="Proteomes" id="UP000280296"/>
    </source>
</evidence>
<dbReference type="PANTHER" id="PTHR43737">
    <property type="entry name" value="BLL7424 PROTEIN"/>
    <property type="match status" value="1"/>
</dbReference>
<evidence type="ECO:0000313" key="1">
    <source>
        <dbReference type="EMBL" id="RUL85594.1"/>
    </source>
</evidence>
<dbReference type="SUPFAM" id="SSF53649">
    <property type="entry name" value="Alkaline phosphatase-like"/>
    <property type="match status" value="1"/>
</dbReference>
<comment type="caution">
    <text evidence="1">The sequence shown here is derived from an EMBL/GenBank/DDBJ whole genome shotgun (WGS) entry which is preliminary data.</text>
</comment>
<dbReference type="PROSITE" id="PS51318">
    <property type="entry name" value="TAT"/>
    <property type="match status" value="1"/>
</dbReference>
<dbReference type="InterPro" id="IPR006311">
    <property type="entry name" value="TAT_signal"/>
</dbReference>
<dbReference type="EMBL" id="RYZH01000038">
    <property type="protein sequence ID" value="RUL85594.1"/>
    <property type="molecule type" value="Genomic_DNA"/>
</dbReference>
<accession>A0A432MG69</accession>